<evidence type="ECO:0000256" key="5">
    <source>
        <dbReference type="ARBA" id="ARBA00023146"/>
    </source>
</evidence>
<dbReference type="PANTHER" id="PTHR22594">
    <property type="entry name" value="ASPARTYL/LYSYL-TRNA SYNTHETASE"/>
    <property type="match status" value="1"/>
</dbReference>
<dbReference type="RefSeq" id="WP_247630349.1">
    <property type="nucleotide sequence ID" value="NZ_JAHWXN010000001.1"/>
</dbReference>
<gene>
    <name evidence="7" type="ORF">KZC51_12895</name>
</gene>
<protein>
    <recommendedName>
        <fullName evidence="6">Aminoacyl-transfer RNA synthetases class-II family profile domain-containing protein</fullName>
    </recommendedName>
</protein>
<sequence length="338" mass="37883">MSSVREINEFVVEPDRFLKILDDPRTRLLVELQDLVLQESAGFWAAKGAKNLHLPITTNTISSPMGLGSDSLPVKVSMFGVDTYLADSMQFMLEYGCRLAPEGAWYLMPSFRGEDADETHLNQFFHSEAEILGDLGDVMALSEEYVRALASAALERLSDQLNEHAGGTAHLEAMVRSAPFTRLTLDEAVAHLGDDGQSVRHDEGGWRVLTRFGERRLMNEIDPFVWVTHFDHLSVPFYQAYGDDEKRTSLNGDLLFGIGEVVGCGERHVTGAQAREALVHHEVPEDDYAWYLQMKDHSPLQTAGFGLGVERWLMWALAHDDIRELQLVPRFNGQVLAP</sequence>
<keyword evidence="8" id="KW-1185">Reference proteome</keyword>
<dbReference type="Proteomes" id="UP001300096">
    <property type="component" value="Unassembled WGS sequence"/>
</dbReference>
<organism evidence="7 8">
    <name type="scientific">Microbacterium croceum</name>
    <dbReference type="NCBI Taxonomy" id="2851645"/>
    <lineage>
        <taxon>Bacteria</taxon>
        <taxon>Bacillati</taxon>
        <taxon>Actinomycetota</taxon>
        <taxon>Actinomycetes</taxon>
        <taxon>Micrococcales</taxon>
        <taxon>Microbacteriaceae</taxon>
        <taxon>Microbacterium</taxon>
    </lineage>
</organism>
<evidence type="ECO:0000313" key="8">
    <source>
        <dbReference type="Proteomes" id="UP001300096"/>
    </source>
</evidence>
<keyword evidence="1" id="KW-0436">Ligase</keyword>
<keyword evidence="2" id="KW-0547">Nucleotide-binding</keyword>
<dbReference type="Gene3D" id="3.30.930.10">
    <property type="entry name" value="Bira Bifunctional Protein, Domain 2"/>
    <property type="match status" value="1"/>
</dbReference>
<dbReference type="SUPFAM" id="SSF55681">
    <property type="entry name" value="Class II aaRS and biotin synthetases"/>
    <property type="match status" value="1"/>
</dbReference>
<dbReference type="InterPro" id="IPR045864">
    <property type="entry name" value="aa-tRNA-synth_II/BPL/LPL"/>
</dbReference>
<dbReference type="PROSITE" id="PS50862">
    <property type="entry name" value="AA_TRNA_LIGASE_II"/>
    <property type="match status" value="1"/>
</dbReference>
<reference evidence="7 8" key="1">
    <citation type="submission" date="2021-06" db="EMBL/GenBank/DDBJ databases">
        <title>Genome-based taxonomic framework of Microbacterium strains isolated from marine environment, the description of four new species and reclassification of four preexisting species.</title>
        <authorList>
            <person name="Lee S.D."/>
            <person name="Kim S.-M."/>
            <person name="Byeon Y.-S."/>
            <person name="Yang H.L."/>
            <person name="Kim I.S."/>
        </authorList>
    </citation>
    <scope>NUCLEOTIDE SEQUENCE [LARGE SCALE GENOMIC DNA]</scope>
    <source>
        <strain evidence="7 8">SSW1-49</strain>
    </source>
</reference>
<dbReference type="EMBL" id="JAHWXN010000001">
    <property type="protein sequence ID" value="MCK2037029.1"/>
    <property type="molecule type" value="Genomic_DNA"/>
</dbReference>
<feature type="domain" description="Aminoacyl-transfer RNA synthetases class-II family profile" evidence="6">
    <location>
        <begin position="101"/>
        <end position="329"/>
    </location>
</feature>
<name>A0ABT0FG29_9MICO</name>
<dbReference type="InterPro" id="IPR006195">
    <property type="entry name" value="aa-tRNA-synth_II"/>
</dbReference>
<accession>A0ABT0FG29</accession>
<keyword evidence="5" id="KW-0030">Aminoacyl-tRNA synthetase</keyword>
<dbReference type="PANTHER" id="PTHR22594:SF34">
    <property type="entry name" value="ASPARAGINE--TRNA LIGASE, MITOCHONDRIAL-RELATED"/>
    <property type="match status" value="1"/>
</dbReference>
<dbReference type="InterPro" id="IPR004364">
    <property type="entry name" value="Aa-tRNA-synt_II"/>
</dbReference>
<proteinExistence type="predicted"/>
<dbReference type="Pfam" id="PF00152">
    <property type="entry name" value="tRNA-synt_2"/>
    <property type="match status" value="1"/>
</dbReference>
<evidence type="ECO:0000259" key="6">
    <source>
        <dbReference type="PROSITE" id="PS50862"/>
    </source>
</evidence>
<comment type="caution">
    <text evidence="7">The sequence shown here is derived from an EMBL/GenBank/DDBJ whole genome shotgun (WGS) entry which is preliminary data.</text>
</comment>
<keyword evidence="3" id="KW-0067">ATP-binding</keyword>
<keyword evidence="4" id="KW-0648">Protein biosynthesis</keyword>
<evidence type="ECO:0000256" key="1">
    <source>
        <dbReference type="ARBA" id="ARBA00022598"/>
    </source>
</evidence>
<evidence type="ECO:0000313" key="7">
    <source>
        <dbReference type="EMBL" id="MCK2037029.1"/>
    </source>
</evidence>
<evidence type="ECO:0000256" key="4">
    <source>
        <dbReference type="ARBA" id="ARBA00022917"/>
    </source>
</evidence>
<evidence type="ECO:0000256" key="3">
    <source>
        <dbReference type="ARBA" id="ARBA00022840"/>
    </source>
</evidence>
<evidence type="ECO:0000256" key="2">
    <source>
        <dbReference type="ARBA" id="ARBA00022741"/>
    </source>
</evidence>